<dbReference type="CDD" id="cd17535">
    <property type="entry name" value="REC_NarL-like"/>
    <property type="match status" value="1"/>
</dbReference>
<protein>
    <recommendedName>
        <fullName evidence="1">Stage 0 sporulation protein A homolog</fullName>
    </recommendedName>
</protein>
<dbReference type="PROSITE" id="PS50110">
    <property type="entry name" value="RESPONSE_REGULATORY"/>
    <property type="match status" value="1"/>
</dbReference>
<dbReference type="CDD" id="cd06170">
    <property type="entry name" value="LuxR_C_like"/>
    <property type="match status" value="1"/>
</dbReference>
<evidence type="ECO:0000256" key="3">
    <source>
        <dbReference type="ARBA" id="ARBA00023015"/>
    </source>
</evidence>
<keyword evidence="5" id="KW-0804">Transcription</keyword>
<dbReference type="GO" id="GO:0003677">
    <property type="term" value="F:DNA binding"/>
    <property type="evidence" value="ECO:0007669"/>
    <property type="project" value="UniProtKB-KW"/>
</dbReference>
<dbReference type="InterPro" id="IPR058245">
    <property type="entry name" value="NreC/VraR/RcsB-like_REC"/>
</dbReference>
<dbReference type="SMART" id="SM00448">
    <property type="entry name" value="REC"/>
    <property type="match status" value="1"/>
</dbReference>
<dbReference type="GO" id="GO:0006355">
    <property type="term" value="P:regulation of DNA-templated transcription"/>
    <property type="evidence" value="ECO:0007669"/>
    <property type="project" value="InterPro"/>
</dbReference>
<evidence type="ECO:0000313" key="11">
    <source>
        <dbReference type="Proteomes" id="UP000295504"/>
    </source>
</evidence>
<evidence type="ECO:0000256" key="5">
    <source>
        <dbReference type="ARBA" id="ARBA00023163"/>
    </source>
</evidence>
<dbReference type="Pfam" id="PF00072">
    <property type="entry name" value="Response_reg"/>
    <property type="match status" value="1"/>
</dbReference>
<dbReference type="Proteomes" id="UP000295504">
    <property type="component" value="Unassembled WGS sequence"/>
</dbReference>
<comment type="caution">
    <text evidence="10">The sequence shown here is derived from an EMBL/GenBank/DDBJ whole genome shotgun (WGS) entry which is preliminary data.</text>
</comment>
<dbReference type="GO" id="GO:0000160">
    <property type="term" value="P:phosphorelay signal transduction system"/>
    <property type="evidence" value="ECO:0007669"/>
    <property type="project" value="InterPro"/>
</dbReference>
<dbReference type="PANTHER" id="PTHR43214:SF39">
    <property type="entry name" value="TRANSCRIPTIONAL REGULATORY PROTEIN DEGU"/>
    <property type="match status" value="1"/>
</dbReference>
<dbReference type="Pfam" id="PF00196">
    <property type="entry name" value="GerE"/>
    <property type="match status" value="1"/>
</dbReference>
<evidence type="ECO:0000256" key="4">
    <source>
        <dbReference type="ARBA" id="ARBA00023125"/>
    </source>
</evidence>
<keyword evidence="4" id="KW-0238">DNA-binding</keyword>
<evidence type="ECO:0000259" key="9">
    <source>
        <dbReference type="PROSITE" id="PS50110"/>
    </source>
</evidence>
<dbReference type="SUPFAM" id="SSF52172">
    <property type="entry name" value="CheY-like"/>
    <property type="match status" value="1"/>
</dbReference>
<dbReference type="PANTHER" id="PTHR43214">
    <property type="entry name" value="TWO-COMPONENT RESPONSE REGULATOR"/>
    <property type="match status" value="1"/>
</dbReference>
<dbReference type="InterPro" id="IPR016032">
    <property type="entry name" value="Sig_transdc_resp-reg_C-effctor"/>
</dbReference>
<dbReference type="InterPro" id="IPR011006">
    <property type="entry name" value="CheY-like_superfamily"/>
</dbReference>
<comment type="function">
    <text evidence="6">May play the central regulatory role in sporulation. It may be an element of the effector pathway responsible for the activation of sporulation genes in response to nutritional stress. Spo0A may act in concert with spo0H (a sigma factor) to control the expression of some genes that are critical to the sporulation process.</text>
</comment>
<dbReference type="PRINTS" id="PR00038">
    <property type="entry name" value="HTHLUXR"/>
</dbReference>
<dbReference type="SUPFAM" id="SSF46894">
    <property type="entry name" value="C-terminal effector domain of the bipartite response regulators"/>
    <property type="match status" value="1"/>
</dbReference>
<feature type="domain" description="Response regulatory" evidence="9">
    <location>
        <begin position="6"/>
        <end position="122"/>
    </location>
</feature>
<keyword evidence="2 7" id="KW-0597">Phosphoprotein</keyword>
<feature type="modified residue" description="4-aspartylphosphate" evidence="7">
    <location>
        <position position="57"/>
    </location>
</feature>
<dbReference type="RefSeq" id="WP_132848352.1">
    <property type="nucleotide sequence ID" value="NZ_CP058648.1"/>
</dbReference>
<evidence type="ECO:0000256" key="2">
    <source>
        <dbReference type="ARBA" id="ARBA00022553"/>
    </source>
</evidence>
<dbReference type="InterPro" id="IPR000792">
    <property type="entry name" value="Tscrpt_reg_LuxR_C"/>
</dbReference>
<dbReference type="PROSITE" id="PS50043">
    <property type="entry name" value="HTH_LUXR_2"/>
    <property type="match status" value="1"/>
</dbReference>
<dbReference type="Gene3D" id="3.40.50.2300">
    <property type="match status" value="1"/>
</dbReference>
<name>A0A4R2TY77_9FIRM</name>
<dbReference type="InterPro" id="IPR039420">
    <property type="entry name" value="WalR-like"/>
</dbReference>
<sequence length="211" mass="23707">MSDITKILLVDDHAVVRWGIKSVIERNPKYIVCAEAETLEDAYEKVKDLMPDIVILDLKLPDGDGVTGCRKMKAILPNVKVMILTAYGDDQIIVESIRAGADGFLLKNIDSNKIISAIHDVSLGKSIYDSAVINKVISAVRQNNEFDNVLSNQEKKILDLICEGKTNKEISERLFIAEKTVRNNVTKIMKKINVNNRTEAAIYWSRQKSLF</sequence>
<evidence type="ECO:0000256" key="7">
    <source>
        <dbReference type="PROSITE-ProRule" id="PRU00169"/>
    </source>
</evidence>
<keyword evidence="11" id="KW-1185">Reference proteome</keyword>
<dbReference type="AlphaFoldDB" id="A0A4R2TY77"/>
<keyword evidence="3" id="KW-0805">Transcription regulation</keyword>
<reference evidence="10 11" key="1">
    <citation type="submission" date="2019-03" db="EMBL/GenBank/DDBJ databases">
        <title>Genomic Encyclopedia of Type Strains, Phase IV (KMG-IV): sequencing the most valuable type-strain genomes for metagenomic binning, comparative biology and taxonomic classification.</title>
        <authorList>
            <person name="Goeker M."/>
        </authorList>
    </citation>
    <scope>NUCLEOTIDE SEQUENCE [LARGE SCALE GENOMIC DNA]</scope>
    <source>
        <strain evidence="10 11">DSM 100013</strain>
    </source>
</reference>
<gene>
    <name evidence="10" type="ORF">EDD79_101444</name>
</gene>
<dbReference type="OrthoDB" id="9779069at2"/>
<evidence type="ECO:0000256" key="1">
    <source>
        <dbReference type="ARBA" id="ARBA00018672"/>
    </source>
</evidence>
<evidence type="ECO:0000259" key="8">
    <source>
        <dbReference type="PROSITE" id="PS50043"/>
    </source>
</evidence>
<dbReference type="EMBL" id="SLYC01000014">
    <property type="protein sequence ID" value="TCQ02629.1"/>
    <property type="molecule type" value="Genomic_DNA"/>
</dbReference>
<evidence type="ECO:0000313" key="10">
    <source>
        <dbReference type="EMBL" id="TCQ02629.1"/>
    </source>
</evidence>
<dbReference type="SMART" id="SM00421">
    <property type="entry name" value="HTH_LUXR"/>
    <property type="match status" value="1"/>
</dbReference>
<feature type="domain" description="HTH luxR-type" evidence="8">
    <location>
        <begin position="143"/>
        <end position="208"/>
    </location>
</feature>
<dbReference type="InterPro" id="IPR001789">
    <property type="entry name" value="Sig_transdc_resp-reg_receiver"/>
</dbReference>
<proteinExistence type="predicted"/>
<organism evidence="10 11">
    <name type="scientific">Serpentinicella alkaliphila</name>
    <dbReference type="NCBI Taxonomy" id="1734049"/>
    <lineage>
        <taxon>Bacteria</taxon>
        <taxon>Bacillati</taxon>
        <taxon>Bacillota</taxon>
        <taxon>Clostridia</taxon>
        <taxon>Peptostreptococcales</taxon>
        <taxon>Natronincolaceae</taxon>
        <taxon>Serpentinicella</taxon>
    </lineage>
</organism>
<evidence type="ECO:0000256" key="6">
    <source>
        <dbReference type="ARBA" id="ARBA00024867"/>
    </source>
</evidence>
<accession>A0A4R2TY77</accession>